<evidence type="ECO:0000313" key="9">
    <source>
        <dbReference type="EMBL" id="URN92899.1"/>
    </source>
</evidence>
<feature type="transmembrane region" description="Helical" evidence="8">
    <location>
        <begin position="99"/>
        <end position="120"/>
    </location>
</feature>
<protein>
    <submittedName>
        <fullName evidence="9">Rod shape-determining protein MreD</fullName>
    </submittedName>
</protein>
<proteinExistence type="inferred from homology"/>
<feature type="transmembrane region" description="Helical" evidence="8">
    <location>
        <begin position="6"/>
        <end position="26"/>
    </location>
</feature>
<comment type="subcellular location">
    <subcellularLocation>
        <location evidence="1">Cell membrane</location>
        <topology evidence="1">Multi-pass membrane protein</topology>
    </subcellularLocation>
</comment>
<keyword evidence="3" id="KW-1003">Cell membrane</keyword>
<evidence type="ECO:0000256" key="6">
    <source>
        <dbReference type="ARBA" id="ARBA00022989"/>
    </source>
</evidence>
<keyword evidence="4 8" id="KW-0812">Transmembrane</keyword>
<keyword evidence="7 8" id="KW-0472">Membrane</keyword>
<dbReference type="KEGG" id="plig:NAG76_13715"/>
<reference evidence="9" key="1">
    <citation type="submission" date="2022-05" db="EMBL/GenBank/DDBJ databases">
        <title>Novel bacterial taxa in a minimal lignocellulolytic consortium and its capacity to transform plastics disclosed by genome-resolved metagenomics.</title>
        <authorList>
            <person name="Rodriguez C.A.D."/>
            <person name="Diaz-Garcia L."/>
            <person name="Herrera K."/>
            <person name="Tarazona N.A."/>
            <person name="Sproer C."/>
            <person name="Overmann J."/>
            <person name="Jimenez D.J."/>
        </authorList>
    </citation>
    <scope>NUCLEOTIDE SEQUENCE</scope>
    <source>
        <strain evidence="9">MAG5</strain>
    </source>
</reference>
<evidence type="ECO:0000256" key="3">
    <source>
        <dbReference type="ARBA" id="ARBA00022475"/>
    </source>
</evidence>
<accession>A0A9J6ZA29</accession>
<sequence>MSLNRIVLIILIVFVLEGALMPWLIPNSFGDRIIPHFTFVMVIFAALYGSRHQALGLGMGFGLLQDIMYYGHVMGAHFFFMGLIGYLIGILLERKKATLMLAISAIGFASIGYDSVLYFINKVFKLTTGSYPWALIQFILPSLFLQLVFALIIYVPVRKMFESRRQFHSSDSAEEM</sequence>
<dbReference type="EMBL" id="CP097899">
    <property type="protein sequence ID" value="URN92899.1"/>
    <property type="molecule type" value="Genomic_DNA"/>
</dbReference>
<dbReference type="GO" id="GO:0005886">
    <property type="term" value="C:plasma membrane"/>
    <property type="evidence" value="ECO:0007669"/>
    <property type="project" value="UniProtKB-SubCell"/>
</dbReference>
<dbReference type="GO" id="GO:0008360">
    <property type="term" value="P:regulation of cell shape"/>
    <property type="evidence" value="ECO:0007669"/>
    <property type="project" value="UniProtKB-KW"/>
</dbReference>
<feature type="transmembrane region" description="Helical" evidence="8">
    <location>
        <begin position="69"/>
        <end position="92"/>
    </location>
</feature>
<evidence type="ECO:0000256" key="4">
    <source>
        <dbReference type="ARBA" id="ARBA00022692"/>
    </source>
</evidence>
<dbReference type="Pfam" id="PF04093">
    <property type="entry name" value="MreD"/>
    <property type="match status" value="1"/>
</dbReference>
<keyword evidence="5" id="KW-0133">Cell shape</keyword>
<evidence type="ECO:0000256" key="1">
    <source>
        <dbReference type="ARBA" id="ARBA00004651"/>
    </source>
</evidence>
<organism evidence="9 10">
    <name type="scientific">Candidatus Pristimantibacillus lignocellulolyticus</name>
    <dbReference type="NCBI Taxonomy" id="2994561"/>
    <lineage>
        <taxon>Bacteria</taxon>
        <taxon>Bacillati</taxon>
        <taxon>Bacillota</taxon>
        <taxon>Bacilli</taxon>
        <taxon>Bacillales</taxon>
        <taxon>Paenibacillaceae</taxon>
        <taxon>Candidatus Pristimantibacillus</taxon>
    </lineage>
</organism>
<comment type="similarity">
    <text evidence="2">Belongs to the MreD family.</text>
</comment>
<feature type="transmembrane region" description="Helical" evidence="8">
    <location>
        <begin position="132"/>
        <end position="155"/>
    </location>
</feature>
<keyword evidence="6 8" id="KW-1133">Transmembrane helix</keyword>
<dbReference type="AlphaFoldDB" id="A0A9J6ZA29"/>
<evidence type="ECO:0000256" key="2">
    <source>
        <dbReference type="ARBA" id="ARBA00007776"/>
    </source>
</evidence>
<evidence type="ECO:0000256" key="8">
    <source>
        <dbReference type="SAM" id="Phobius"/>
    </source>
</evidence>
<evidence type="ECO:0000256" key="5">
    <source>
        <dbReference type="ARBA" id="ARBA00022960"/>
    </source>
</evidence>
<evidence type="ECO:0000256" key="7">
    <source>
        <dbReference type="ARBA" id="ARBA00023136"/>
    </source>
</evidence>
<gene>
    <name evidence="9" type="primary">mreD</name>
    <name evidence="9" type="ORF">NAG76_13715</name>
</gene>
<dbReference type="InterPro" id="IPR007227">
    <property type="entry name" value="Cell_shape_determining_MreD"/>
</dbReference>
<name>A0A9J6ZA29_9BACL</name>
<feature type="transmembrane region" description="Helical" evidence="8">
    <location>
        <begin position="33"/>
        <end position="49"/>
    </location>
</feature>
<evidence type="ECO:0000313" key="10">
    <source>
        <dbReference type="Proteomes" id="UP001056756"/>
    </source>
</evidence>
<dbReference type="Proteomes" id="UP001056756">
    <property type="component" value="Chromosome"/>
</dbReference>
<dbReference type="NCBIfam" id="TIGR03426">
    <property type="entry name" value="shape_MreD"/>
    <property type="match status" value="1"/>
</dbReference>
<dbReference type="Gene3D" id="1.10.1760.20">
    <property type="match status" value="1"/>
</dbReference>